<feature type="signal peptide" evidence="1">
    <location>
        <begin position="1"/>
        <end position="21"/>
    </location>
</feature>
<name>A0A812LY21_SYMPI</name>
<organism evidence="2 3">
    <name type="scientific">Symbiodinium pilosum</name>
    <name type="common">Dinoflagellate</name>
    <dbReference type="NCBI Taxonomy" id="2952"/>
    <lineage>
        <taxon>Eukaryota</taxon>
        <taxon>Sar</taxon>
        <taxon>Alveolata</taxon>
        <taxon>Dinophyceae</taxon>
        <taxon>Suessiales</taxon>
        <taxon>Symbiodiniaceae</taxon>
        <taxon>Symbiodinium</taxon>
    </lineage>
</organism>
<gene>
    <name evidence="2" type="primary">abh1</name>
    <name evidence="2" type="ORF">SPIL2461_LOCUS4596</name>
</gene>
<dbReference type="AlphaFoldDB" id="A0A812LY21"/>
<evidence type="ECO:0000256" key="1">
    <source>
        <dbReference type="SAM" id="SignalP"/>
    </source>
</evidence>
<comment type="caution">
    <text evidence="2">The sequence shown here is derived from an EMBL/GenBank/DDBJ whole genome shotgun (WGS) entry which is preliminary data.</text>
</comment>
<protein>
    <submittedName>
        <fullName evidence="2">Abh1 protein</fullName>
    </submittedName>
</protein>
<proteinExistence type="predicted"/>
<feature type="chain" id="PRO_5032933192" evidence="1">
    <location>
        <begin position="22"/>
        <end position="309"/>
    </location>
</feature>
<dbReference type="Proteomes" id="UP000649617">
    <property type="component" value="Unassembled WGS sequence"/>
</dbReference>
<keyword evidence="1" id="KW-0732">Signal</keyword>
<accession>A0A812LY21</accession>
<dbReference type="EMBL" id="CAJNIZ010006158">
    <property type="protein sequence ID" value="CAE7247619.1"/>
    <property type="molecule type" value="Genomic_DNA"/>
</dbReference>
<keyword evidence="3" id="KW-1185">Reference proteome</keyword>
<dbReference type="OrthoDB" id="419883at2759"/>
<evidence type="ECO:0000313" key="3">
    <source>
        <dbReference type="Proteomes" id="UP000649617"/>
    </source>
</evidence>
<sequence>MSAVVAKLWLLALSIYSVACAEESCESCATNLIQKKALARFSETRSVSNKSHIGTNPWDVYDYLAAVHHKSGIYFLHKIAVYMFSTLQIRDEDVGTIITPCYTVCANTQAPVLFMIDMAGPETIQRKREAAKAKGKGLKVYGTVRDPVTMVASAYCYHSRGEEALNVMFLPPGWPEVTMQTMAMQDGVTFAARQMMPMVANMTSLYEKPDKDTYRFDYERATASSENFDEMVSNMLDVLFGTMISPDQKSKCLEAAAWADLRRHPDETDEHTNNEDCEAEARQVFLDSAPADMLAAYRDFQRRLGYPMG</sequence>
<reference evidence="2" key="1">
    <citation type="submission" date="2021-02" db="EMBL/GenBank/DDBJ databases">
        <authorList>
            <person name="Dougan E. K."/>
            <person name="Rhodes N."/>
            <person name="Thang M."/>
            <person name="Chan C."/>
        </authorList>
    </citation>
    <scope>NUCLEOTIDE SEQUENCE</scope>
</reference>
<evidence type="ECO:0000313" key="2">
    <source>
        <dbReference type="EMBL" id="CAE7247619.1"/>
    </source>
</evidence>